<dbReference type="Pfam" id="PF13609">
    <property type="entry name" value="Porin_4"/>
    <property type="match status" value="1"/>
</dbReference>
<keyword evidence="5" id="KW-0812">Transmembrane</keyword>
<evidence type="ECO:0000256" key="1">
    <source>
        <dbReference type="ARBA" id="ARBA00004571"/>
    </source>
</evidence>
<gene>
    <name evidence="13" type="ORF">IX83_06595</name>
</gene>
<evidence type="ECO:0000256" key="10">
    <source>
        <dbReference type="ARBA" id="ARBA00023237"/>
    </source>
</evidence>
<evidence type="ECO:0000259" key="12">
    <source>
        <dbReference type="Pfam" id="PF13609"/>
    </source>
</evidence>
<evidence type="ECO:0000256" key="5">
    <source>
        <dbReference type="ARBA" id="ARBA00022692"/>
    </source>
</evidence>
<dbReference type="SUPFAM" id="SSF56935">
    <property type="entry name" value="Porins"/>
    <property type="match status" value="1"/>
</dbReference>
<keyword evidence="7" id="KW-0406">Ion transport</keyword>
<dbReference type="CDD" id="cd00342">
    <property type="entry name" value="gram_neg_porins"/>
    <property type="match status" value="1"/>
</dbReference>
<dbReference type="Gene3D" id="2.40.160.10">
    <property type="entry name" value="Porin"/>
    <property type="match status" value="1"/>
</dbReference>
<dbReference type="GO" id="GO:0015288">
    <property type="term" value="F:porin activity"/>
    <property type="evidence" value="ECO:0007669"/>
    <property type="project" value="UniProtKB-KW"/>
</dbReference>
<keyword evidence="6 11" id="KW-0732">Signal</keyword>
<feature type="chain" id="PRO_5001717479" description="Porin domain-containing protein" evidence="11">
    <location>
        <begin position="21"/>
        <end position="377"/>
    </location>
</feature>
<dbReference type="KEGG" id="bpsi:IX83_06595"/>
<keyword evidence="9" id="KW-0472">Membrane</keyword>
<feature type="signal peptide" evidence="11">
    <location>
        <begin position="1"/>
        <end position="20"/>
    </location>
</feature>
<sequence length="377" mass="39501">MKKTLIAAAVVAGLAGVAQAESSVTLYGIVDGGLAYTYSKGLKADNSYAGKGAKVKSFAVSQDGAAASRFGLKGQEDLGNGLNAIFQLEGGFNLATGASASGEDLTKNGPLFARKAIIGLSGEGFGTLTAGRQNDVVDELAKGDVFGGNFGDDYSAFGALQGRSNSVVRYISPDLAGLKLGLSWSGDHKKVTDAAGDVDKTKADKLAAIATFDVDGLGLSAGYIYQRTNDGSDRAVNKQYSLGLEYDFEVLKVFARFERQKVEKADLKVVLGKVVSGGFLFGDVLGASEFKSYNYALGVALPVSESGTVLAGWQYTTGKYNGNDDAVRYNLFRVGYAESLSKRTTAYVYGGYGYAKQNGLGHTPKLGTVSIGLNHKF</sequence>
<evidence type="ECO:0000256" key="3">
    <source>
        <dbReference type="ARBA" id="ARBA00022448"/>
    </source>
</evidence>
<comment type="subunit">
    <text evidence="2">Homotrimer.</text>
</comment>
<comment type="subcellular location">
    <subcellularLocation>
        <location evidence="1">Cell outer membrane</location>
        <topology evidence="1">Multi-pass membrane protein</topology>
    </subcellularLocation>
</comment>
<dbReference type="GO" id="GO:0009279">
    <property type="term" value="C:cell outer membrane"/>
    <property type="evidence" value="ECO:0007669"/>
    <property type="project" value="UniProtKB-SubCell"/>
</dbReference>
<dbReference type="GO" id="GO:0046930">
    <property type="term" value="C:pore complex"/>
    <property type="evidence" value="ECO:0007669"/>
    <property type="project" value="UniProtKB-KW"/>
</dbReference>
<evidence type="ECO:0000256" key="4">
    <source>
        <dbReference type="ARBA" id="ARBA00022452"/>
    </source>
</evidence>
<feature type="domain" description="Porin" evidence="12">
    <location>
        <begin position="7"/>
        <end position="358"/>
    </location>
</feature>
<evidence type="ECO:0000313" key="13">
    <source>
        <dbReference type="EMBL" id="AIL33025.1"/>
    </source>
</evidence>
<dbReference type="OrthoDB" id="8520696at2"/>
<dbReference type="EMBL" id="CP009238">
    <property type="protein sequence ID" value="AIL33025.1"/>
    <property type="molecule type" value="Genomic_DNA"/>
</dbReference>
<dbReference type="InterPro" id="IPR002299">
    <property type="entry name" value="Porin_Neis"/>
</dbReference>
<protein>
    <recommendedName>
        <fullName evidence="12">Porin domain-containing protein</fullName>
    </recommendedName>
</protein>
<evidence type="ECO:0000256" key="7">
    <source>
        <dbReference type="ARBA" id="ARBA00023065"/>
    </source>
</evidence>
<keyword evidence="14" id="KW-1185">Reference proteome</keyword>
<evidence type="ECO:0000256" key="8">
    <source>
        <dbReference type="ARBA" id="ARBA00023114"/>
    </source>
</evidence>
<dbReference type="AlphaFoldDB" id="A0A077DDS7"/>
<evidence type="ECO:0000256" key="9">
    <source>
        <dbReference type="ARBA" id="ARBA00023136"/>
    </source>
</evidence>
<evidence type="ECO:0000256" key="6">
    <source>
        <dbReference type="ARBA" id="ARBA00022729"/>
    </source>
</evidence>
<dbReference type="GO" id="GO:0006811">
    <property type="term" value="P:monoatomic ion transport"/>
    <property type="evidence" value="ECO:0007669"/>
    <property type="project" value="UniProtKB-KW"/>
</dbReference>
<reference evidence="13 14" key="1">
    <citation type="journal article" date="2014" name="BMC Genomics">
        <title>A genomic perspective on a new bacterial genus and species from the Alcaligenaceae family, Basilea psittacipulmonis.</title>
        <authorList>
            <person name="Whiteson K.L."/>
            <person name="Hernandez D."/>
            <person name="Lazarevic V."/>
            <person name="Gaia N."/>
            <person name="Farinelli L."/>
            <person name="Francois P."/>
            <person name="Pilo P."/>
            <person name="Frey J."/>
            <person name="Schrenzel J."/>
        </authorList>
    </citation>
    <scope>NUCLEOTIDE SEQUENCE [LARGE SCALE GENOMIC DNA]</scope>
    <source>
        <strain evidence="13 14">DSM 24701</strain>
    </source>
</reference>
<dbReference type="HOGENOM" id="CLU_038238_1_2_4"/>
<dbReference type="InterPro" id="IPR050298">
    <property type="entry name" value="Gram-neg_bact_OMP"/>
</dbReference>
<dbReference type="InterPro" id="IPR033900">
    <property type="entry name" value="Gram_neg_porin_domain"/>
</dbReference>
<dbReference type="eggNOG" id="COG3203">
    <property type="taxonomic scope" value="Bacteria"/>
</dbReference>
<keyword evidence="8" id="KW-0626">Porin</keyword>
<dbReference type="PANTHER" id="PTHR34501:SF9">
    <property type="entry name" value="MAJOR OUTER MEMBRANE PROTEIN P.IA"/>
    <property type="match status" value="1"/>
</dbReference>
<dbReference type="InterPro" id="IPR023614">
    <property type="entry name" value="Porin_dom_sf"/>
</dbReference>
<dbReference type="RefSeq" id="WP_038500458.1">
    <property type="nucleotide sequence ID" value="NZ_AFWK01000021.1"/>
</dbReference>
<evidence type="ECO:0000313" key="14">
    <source>
        <dbReference type="Proteomes" id="UP000028945"/>
    </source>
</evidence>
<dbReference type="Proteomes" id="UP000028945">
    <property type="component" value="Chromosome"/>
</dbReference>
<organism evidence="13 14">
    <name type="scientific">Basilea psittacipulmonis DSM 24701</name>
    <dbReference type="NCBI Taxonomy" id="1072685"/>
    <lineage>
        <taxon>Bacteria</taxon>
        <taxon>Pseudomonadati</taxon>
        <taxon>Pseudomonadota</taxon>
        <taxon>Betaproteobacteria</taxon>
        <taxon>Burkholderiales</taxon>
        <taxon>Alcaligenaceae</taxon>
        <taxon>Basilea</taxon>
    </lineage>
</organism>
<dbReference type="PANTHER" id="PTHR34501">
    <property type="entry name" value="PROTEIN YDDL-RELATED"/>
    <property type="match status" value="1"/>
</dbReference>
<dbReference type="STRING" id="1072685.IX83_06595"/>
<name>A0A077DDS7_9BURK</name>
<accession>A0A077DDS7</accession>
<evidence type="ECO:0000256" key="2">
    <source>
        <dbReference type="ARBA" id="ARBA00011233"/>
    </source>
</evidence>
<keyword evidence="4" id="KW-1134">Transmembrane beta strand</keyword>
<proteinExistence type="predicted"/>
<keyword evidence="3" id="KW-0813">Transport</keyword>
<dbReference type="PRINTS" id="PR00184">
    <property type="entry name" value="NEISSPPORIN"/>
</dbReference>
<keyword evidence="10" id="KW-0998">Cell outer membrane</keyword>
<evidence type="ECO:0000256" key="11">
    <source>
        <dbReference type="SAM" id="SignalP"/>
    </source>
</evidence>